<dbReference type="RefSeq" id="XP_056682363.1">
    <property type="nucleotide sequence ID" value="XM_056826385.1"/>
</dbReference>
<proteinExistence type="predicted"/>
<dbReference type="SUPFAM" id="SSF81383">
    <property type="entry name" value="F-box domain"/>
    <property type="match status" value="1"/>
</dbReference>
<evidence type="ECO:0000313" key="2">
    <source>
        <dbReference type="Proteomes" id="UP000813463"/>
    </source>
</evidence>
<reference evidence="3 4" key="2">
    <citation type="submission" date="2025-05" db="UniProtKB">
        <authorList>
            <consortium name="RefSeq"/>
        </authorList>
    </citation>
    <scope>IDENTIFICATION</scope>
    <source>
        <tissue evidence="3 4">Leaf</tissue>
    </source>
</reference>
<dbReference type="PROSITE" id="PS50181">
    <property type="entry name" value="FBOX"/>
    <property type="match status" value="1"/>
</dbReference>
<dbReference type="GeneID" id="110777546"/>
<dbReference type="CDD" id="cd22160">
    <property type="entry name" value="F-box_AtFBL13-like"/>
    <property type="match status" value="1"/>
</dbReference>
<dbReference type="InterPro" id="IPR006566">
    <property type="entry name" value="FBD"/>
</dbReference>
<feature type="domain" description="F-box" evidence="1">
    <location>
        <begin position="18"/>
        <end position="66"/>
    </location>
</feature>
<dbReference type="Pfam" id="PF00646">
    <property type="entry name" value="F-box"/>
    <property type="match status" value="1"/>
</dbReference>
<evidence type="ECO:0000313" key="3">
    <source>
        <dbReference type="RefSeq" id="XP_056682362.1"/>
    </source>
</evidence>
<sequence>MVEILRKSRSGKKSFESKDVISSLPDDILGRILSFLPTKNAVATTAVSSRWKNLYKLCTSLDFDDSVSVPVSSRDDLGNARRDMVSFKRFVKEMLTQFNKSDITKFRLKCGNDIEYSLLYEWIRAAFLHKVVQLELSIDMPMSCVLQVSQLTCQNLVVLNLDCKFILRVPRSVTFPSLKVLFFKEVKFHGNRSIRFIADSEVFSLDYTDLNGILDGCPLLEELVIDGCDWNGGDLYFSNPLLKRLTLNDGLTGPIDQLNGSMVHIDLPSLVYFYYSQCLAEWYDFRNMKSLLEAHLVICFNDDDYEDEQDLCNVILDLINGVCCCRSLHLSSQCLEALTSGDFEMYMPIFRNMTRLYLTLSQGVSWCEVLLAFLYKSPCLESLTLVQGGGGCCSSQLDGNFLLRAKTVPSCVQSQLKYVYMEYFRGYKEEISMVKYFLENAHVLEKMVIQWDQLLRKGDFVETIENISELPKSCLIVFE</sequence>
<gene>
    <name evidence="3 4" type="primary">LOC110777546</name>
</gene>
<accession>A0ABM3QG86</accession>
<organism evidence="2 4">
    <name type="scientific">Spinacia oleracea</name>
    <name type="common">Spinach</name>
    <dbReference type="NCBI Taxonomy" id="3562"/>
    <lineage>
        <taxon>Eukaryota</taxon>
        <taxon>Viridiplantae</taxon>
        <taxon>Streptophyta</taxon>
        <taxon>Embryophyta</taxon>
        <taxon>Tracheophyta</taxon>
        <taxon>Spermatophyta</taxon>
        <taxon>Magnoliopsida</taxon>
        <taxon>eudicotyledons</taxon>
        <taxon>Gunneridae</taxon>
        <taxon>Pentapetalae</taxon>
        <taxon>Caryophyllales</taxon>
        <taxon>Chenopodiaceae</taxon>
        <taxon>Chenopodioideae</taxon>
        <taxon>Anserineae</taxon>
        <taxon>Spinacia</taxon>
    </lineage>
</organism>
<dbReference type="SMART" id="SM00256">
    <property type="entry name" value="FBOX"/>
    <property type="match status" value="1"/>
</dbReference>
<evidence type="ECO:0000313" key="4">
    <source>
        <dbReference type="RefSeq" id="XP_056682363.1"/>
    </source>
</evidence>
<dbReference type="PANTHER" id="PTHR31293:SF12">
    <property type="entry name" value="RNI-LIKE SUPERFAMILY PROTEIN"/>
    <property type="match status" value="1"/>
</dbReference>
<dbReference type="Gene3D" id="3.80.10.10">
    <property type="entry name" value="Ribonuclease Inhibitor"/>
    <property type="match status" value="1"/>
</dbReference>
<evidence type="ECO:0000259" key="1">
    <source>
        <dbReference type="PROSITE" id="PS50181"/>
    </source>
</evidence>
<dbReference type="RefSeq" id="XP_056682362.1">
    <property type="nucleotide sequence ID" value="XM_056826384.1"/>
</dbReference>
<dbReference type="InterPro" id="IPR032675">
    <property type="entry name" value="LRR_dom_sf"/>
</dbReference>
<dbReference type="Proteomes" id="UP000813463">
    <property type="component" value="Chromosome 4"/>
</dbReference>
<dbReference type="SMART" id="SM00579">
    <property type="entry name" value="FBD"/>
    <property type="match status" value="1"/>
</dbReference>
<dbReference type="InterPro" id="IPR055294">
    <property type="entry name" value="FBL60-like"/>
</dbReference>
<dbReference type="InterPro" id="IPR036047">
    <property type="entry name" value="F-box-like_dom_sf"/>
</dbReference>
<dbReference type="InterPro" id="IPR001810">
    <property type="entry name" value="F-box_dom"/>
</dbReference>
<keyword evidence="2" id="KW-1185">Reference proteome</keyword>
<dbReference type="Pfam" id="PF08387">
    <property type="entry name" value="FBD"/>
    <property type="match status" value="1"/>
</dbReference>
<dbReference type="SUPFAM" id="SSF52047">
    <property type="entry name" value="RNI-like"/>
    <property type="match status" value="1"/>
</dbReference>
<protein>
    <submittedName>
        <fullName evidence="3 4">F-box/LRR-repeat protein At4g14103-like</fullName>
    </submittedName>
</protein>
<reference evidence="2" key="1">
    <citation type="journal article" date="2021" name="Nat. Commun.">
        <title>Genomic analyses provide insights into spinach domestication and the genetic basis of agronomic traits.</title>
        <authorList>
            <person name="Cai X."/>
            <person name="Sun X."/>
            <person name="Xu C."/>
            <person name="Sun H."/>
            <person name="Wang X."/>
            <person name="Ge C."/>
            <person name="Zhang Z."/>
            <person name="Wang Q."/>
            <person name="Fei Z."/>
            <person name="Jiao C."/>
            <person name="Wang Q."/>
        </authorList>
    </citation>
    <scope>NUCLEOTIDE SEQUENCE [LARGE SCALE GENOMIC DNA]</scope>
    <source>
        <strain evidence="2">cv. Varoflay</strain>
    </source>
</reference>
<dbReference type="InterPro" id="IPR053781">
    <property type="entry name" value="F-box_AtFBL13-like"/>
</dbReference>
<dbReference type="PANTHER" id="PTHR31293">
    <property type="entry name" value="RNI-LIKE SUPERFAMILY PROTEIN"/>
    <property type="match status" value="1"/>
</dbReference>
<name>A0ABM3QG86_SPIOL</name>
<dbReference type="Gene3D" id="1.20.1280.50">
    <property type="match status" value="1"/>
</dbReference>